<evidence type="ECO:0000256" key="1">
    <source>
        <dbReference type="SAM" id="MobiDB-lite"/>
    </source>
</evidence>
<sequence length="264" mass="30377">MFENEDMILPDDFQEAADLPQSDDLDTVETVEDTTDTGQTEDSTTSEQQAEEQRQAFLKVKYNKEELDLGEDEARELAQKGLNYDKTLERLQALESDPRLTFVEELASEFNMTVPEYLEAVQQQKEQERLNELIQQNIPEELAKEILESRKDRETRKQEQEEKSNQEKANAEYLDFFDYYKSVNGKDFDANTDQIPAEVWEANKSGVPLKYAFMEHHNNQLLSQVKILKQNEENAKSSPVGSVTTHGSTETAVDDDFLKGFNSI</sequence>
<reference evidence="2 3" key="1">
    <citation type="submission" date="2019-08" db="EMBL/GenBank/DDBJ databases">
        <title>Bacillus genomes from the desert of Cuatro Cienegas, Coahuila.</title>
        <authorList>
            <person name="Olmedo-Alvarez G."/>
        </authorList>
    </citation>
    <scope>NUCLEOTIDE SEQUENCE [LARGE SCALE GENOMIC DNA]</scope>
    <source>
        <strain evidence="2 3">CH446_14T</strain>
    </source>
</reference>
<dbReference type="Proteomes" id="UP000322139">
    <property type="component" value="Unassembled WGS sequence"/>
</dbReference>
<feature type="compositionally biased region" description="Acidic residues" evidence="1">
    <location>
        <begin position="1"/>
        <end position="35"/>
    </location>
</feature>
<organism evidence="2 3">
    <name type="scientific">Bacillus infantis</name>
    <dbReference type="NCBI Taxonomy" id="324767"/>
    <lineage>
        <taxon>Bacteria</taxon>
        <taxon>Bacillati</taxon>
        <taxon>Bacillota</taxon>
        <taxon>Bacilli</taxon>
        <taxon>Bacillales</taxon>
        <taxon>Bacillaceae</taxon>
        <taxon>Bacillus</taxon>
    </lineage>
</organism>
<feature type="region of interest" description="Disordered" evidence="1">
    <location>
        <begin position="1"/>
        <end position="53"/>
    </location>
</feature>
<dbReference type="EMBL" id="VTER01000007">
    <property type="protein sequence ID" value="TYS46761.1"/>
    <property type="molecule type" value="Genomic_DNA"/>
</dbReference>
<proteinExistence type="predicted"/>
<evidence type="ECO:0000313" key="3">
    <source>
        <dbReference type="Proteomes" id="UP000322139"/>
    </source>
</evidence>
<feature type="compositionally biased region" description="Low complexity" evidence="1">
    <location>
        <begin position="36"/>
        <end position="48"/>
    </location>
</feature>
<comment type="caution">
    <text evidence="2">The sequence shown here is derived from an EMBL/GenBank/DDBJ whole genome shotgun (WGS) entry which is preliminary data.</text>
</comment>
<name>A0A5D4R961_9BACI</name>
<gene>
    <name evidence="2" type="ORF">FZD51_14915</name>
</gene>
<protein>
    <submittedName>
        <fullName evidence="2">Uncharacterized protein</fullName>
    </submittedName>
</protein>
<dbReference type="AlphaFoldDB" id="A0A5D4R961"/>
<dbReference type="RefSeq" id="WP_148975504.1">
    <property type="nucleotide sequence ID" value="NZ_VTER01000007.1"/>
</dbReference>
<accession>A0A5D4R961</accession>
<evidence type="ECO:0000313" key="2">
    <source>
        <dbReference type="EMBL" id="TYS46761.1"/>
    </source>
</evidence>